<reference evidence="1 2" key="1">
    <citation type="journal article" date="2019" name="Commun. Biol.">
        <title>The bagworm genome reveals a unique fibroin gene that provides high tensile strength.</title>
        <authorList>
            <person name="Kono N."/>
            <person name="Nakamura H."/>
            <person name="Ohtoshi R."/>
            <person name="Tomita M."/>
            <person name="Numata K."/>
            <person name="Arakawa K."/>
        </authorList>
    </citation>
    <scope>NUCLEOTIDE SEQUENCE [LARGE SCALE GENOMIC DNA]</scope>
</reference>
<sequence length="149" mass="17204">MHDVVMTDHPSAFLSVAKFTGLVEREYCALYTHSPCGTINARYNRARSGPSAARRAARLMRRHHITYIDKINRYRPPRNNYGAVKYETHTYIDIIHRFREANELATTRAKVVTAAHGHSQRRQHRVTGFLSRNRISNGTRSRLMKGQRG</sequence>
<evidence type="ECO:0000313" key="1">
    <source>
        <dbReference type="EMBL" id="GBP70911.1"/>
    </source>
</evidence>
<dbReference type="AlphaFoldDB" id="A0A4C1Y3W7"/>
<comment type="caution">
    <text evidence="1">The sequence shown here is derived from an EMBL/GenBank/DDBJ whole genome shotgun (WGS) entry which is preliminary data.</text>
</comment>
<name>A0A4C1Y3W7_EUMVA</name>
<organism evidence="1 2">
    <name type="scientific">Eumeta variegata</name>
    <name type="common">Bagworm moth</name>
    <name type="synonym">Eumeta japonica</name>
    <dbReference type="NCBI Taxonomy" id="151549"/>
    <lineage>
        <taxon>Eukaryota</taxon>
        <taxon>Metazoa</taxon>
        <taxon>Ecdysozoa</taxon>
        <taxon>Arthropoda</taxon>
        <taxon>Hexapoda</taxon>
        <taxon>Insecta</taxon>
        <taxon>Pterygota</taxon>
        <taxon>Neoptera</taxon>
        <taxon>Endopterygota</taxon>
        <taxon>Lepidoptera</taxon>
        <taxon>Glossata</taxon>
        <taxon>Ditrysia</taxon>
        <taxon>Tineoidea</taxon>
        <taxon>Psychidae</taxon>
        <taxon>Oiketicinae</taxon>
        <taxon>Eumeta</taxon>
    </lineage>
</organism>
<dbReference type="Proteomes" id="UP000299102">
    <property type="component" value="Unassembled WGS sequence"/>
</dbReference>
<keyword evidence="2" id="KW-1185">Reference proteome</keyword>
<evidence type="ECO:0000313" key="2">
    <source>
        <dbReference type="Proteomes" id="UP000299102"/>
    </source>
</evidence>
<proteinExistence type="predicted"/>
<protein>
    <submittedName>
        <fullName evidence="1">Uncharacterized protein</fullName>
    </submittedName>
</protein>
<accession>A0A4C1Y3W7</accession>
<dbReference type="EMBL" id="BGZK01001090">
    <property type="protein sequence ID" value="GBP70911.1"/>
    <property type="molecule type" value="Genomic_DNA"/>
</dbReference>
<gene>
    <name evidence="1" type="ORF">EVAR_48876_1</name>
</gene>